<accession>A0ABR6GME1</accession>
<proteinExistence type="inferred from homology"/>
<keyword evidence="9" id="KW-1185">Reference proteome</keyword>
<keyword evidence="5 7" id="KW-0326">Glycosidase</keyword>
<evidence type="ECO:0000313" key="8">
    <source>
        <dbReference type="EMBL" id="MBB3193225.1"/>
    </source>
</evidence>
<evidence type="ECO:0000256" key="6">
    <source>
        <dbReference type="ARBA" id="ARBA00023326"/>
    </source>
</evidence>
<comment type="caution">
    <text evidence="8">The sequence shown here is derived from an EMBL/GenBank/DDBJ whole genome shotgun (WGS) entry which is preliminary data.</text>
</comment>
<dbReference type="RefSeq" id="WP_221193685.1">
    <property type="nucleotide sequence ID" value="NZ_JACHXO010000001.1"/>
</dbReference>
<dbReference type="SUPFAM" id="SSF51445">
    <property type="entry name" value="(Trans)glycosidases"/>
    <property type="match status" value="1"/>
</dbReference>
<name>A0ABR6GME1_9BURK</name>
<dbReference type="EC" id="3.2.1.21" evidence="7"/>
<comment type="catalytic activity">
    <reaction evidence="7">
        <text>Hydrolysis of terminal, non-reducing beta-D-glucosyl residues with release of beta-D-glucose.</text>
        <dbReference type="EC" id="3.2.1.21"/>
    </reaction>
</comment>
<protein>
    <recommendedName>
        <fullName evidence="7">Beta-glucosidase</fullName>
        <ecNumber evidence="7">3.2.1.21</ecNumber>
    </recommendedName>
</protein>
<dbReference type="InterPro" id="IPR017853">
    <property type="entry name" value="GH"/>
</dbReference>
<comment type="similarity">
    <text evidence="1 7">Belongs to the glycosyl hydrolase 1 family.</text>
</comment>
<evidence type="ECO:0000256" key="4">
    <source>
        <dbReference type="ARBA" id="ARBA00023277"/>
    </source>
</evidence>
<dbReference type="Proteomes" id="UP000574369">
    <property type="component" value="Unassembled WGS sequence"/>
</dbReference>
<dbReference type="InterPro" id="IPR017736">
    <property type="entry name" value="Glyco_hydro_1_beta-glucosidase"/>
</dbReference>
<evidence type="ECO:0000256" key="2">
    <source>
        <dbReference type="ARBA" id="ARBA00022801"/>
    </source>
</evidence>
<dbReference type="PANTHER" id="PTHR10353">
    <property type="entry name" value="GLYCOSYL HYDROLASE"/>
    <property type="match status" value="1"/>
</dbReference>
<dbReference type="Gene3D" id="3.20.20.80">
    <property type="entry name" value="Glycosidases"/>
    <property type="match status" value="1"/>
</dbReference>
<dbReference type="Pfam" id="PF00232">
    <property type="entry name" value="Glyco_hydro_1"/>
    <property type="match status" value="1"/>
</dbReference>
<keyword evidence="4" id="KW-0119">Carbohydrate metabolism</keyword>
<keyword evidence="3" id="KW-0136">Cellulose degradation</keyword>
<dbReference type="PANTHER" id="PTHR10353:SF36">
    <property type="entry name" value="LP05116P"/>
    <property type="match status" value="1"/>
</dbReference>
<evidence type="ECO:0000256" key="7">
    <source>
        <dbReference type="RuleBase" id="RU361175"/>
    </source>
</evidence>
<dbReference type="PRINTS" id="PR00131">
    <property type="entry name" value="GLHYDRLASE1"/>
</dbReference>
<evidence type="ECO:0000256" key="3">
    <source>
        <dbReference type="ARBA" id="ARBA00023001"/>
    </source>
</evidence>
<keyword evidence="6" id="KW-0624">Polysaccharide degradation</keyword>
<gene>
    <name evidence="8" type="ORF">FHS28_000590</name>
</gene>
<keyword evidence="2 7" id="KW-0378">Hydrolase</keyword>
<dbReference type="InterPro" id="IPR001360">
    <property type="entry name" value="Glyco_hydro_1"/>
</dbReference>
<dbReference type="GO" id="GO:0008422">
    <property type="term" value="F:beta-glucosidase activity"/>
    <property type="evidence" value="ECO:0007669"/>
    <property type="project" value="UniProtKB-EC"/>
</dbReference>
<evidence type="ECO:0000256" key="5">
    <source>
        <dbReference type="ARBA" id="ARBA00023295"/>
    </source>
</evidence>
<dbReference type="EMBL" id="JACHXO010000001">
    <property type="protein sequence ID" value="MBB3193225.1"/>
    <property type="molecule type" value="Genomic_DNA"/>
</dbReference>
<sequence length="465" mass="52182">MNTSMSSTSPTSASQPFGYQSPFPPHFVLGVSASAPQIEGAAFTDGKGFSNWDHFARQPGTVLGGDTLDVAVDHYHRFDEDFALMASMGVRDYRLSIAWPRIHPDGGPTVNQAGIDFYHRLFASMKRHGITPWVTLFHWDLPLPLEARGGWTSRETVDAFGRYAETVVKAFSGAVKHWITLNEIRCFTVLAYGQGIKAPGRKEPEAVVNQTIHHALVCHGLAVRAVRQWGGEGARVGLTDNSDVCVPVTETPADIAAATAWFRDRNAHILGAMHAGHYPEHYLRRVGKAAPKVAEGDFALIHLPTDFLGMNIYTGHYVRAADTPDGYETLALPPAYPRADPPWLHLMPQSIYWAPRLAHALYGHSSLFITENGCGYDDEPMIKGEVQDLHRREYLRSHLREVHRAIADGVPLDGYFCWSFIDNFEWEDGYRRRFGLVHCDYQTLKRTPKLSARYYAQVIRERRVL</sequence>
<organism evidence="8 9">
    <name type="scientific">Roseateles terrae</name>
    <dbReference type="NCBI Taxonomy" id="431060"/>
    <lineage>
        <taxon>Bacteria</taxon>
        <taxon>Pseudomonadati</taxon>
        <taxon>Pseudomonadota</taxon>
        <taxon>Betaproteobacteria</taxon>
        <taxon>Burkholderiales</taxon>
        <taxon>Sphaerotilaceae</taxon>
        <taxon>Roseateles</taxon>
    </lineage>
</organism>
<reference evidence="8 9" key="1">
    <citation type="submission" date="2020-08" db="EMBL/GenBank/DDBJ databases">
        <title>Genomic Encyclopedia of Type Strains, Phase III (KMG-III): the genomes of soil and plant-associated and newly described type strains.</title>
        <authorList>
            <person name="Whitman W."/>
        </authorList>
    </citation>
    <scope>NUCLEOTIDE SEQUENCE [LARGE SCALE GENOMIC DNA]</scope>
    <source>
        <strain evidence="8 9">CECT 7247</strain>
    </source>
</reference>
<evidence type="ECO:0000313" key="9">
    <source>
        <dbReference type="Proteomes" id="UP000574369"/>
    </source>
</evidence>
<evidence type="ECO:0000256" key="1">
    <source>
        <dbReference type="ARBA" id="ARBA00010838"/>
    </source>
</evidence>
<dbReference type="NCBIfam" id="TIGR03356">
    <property type="entry name" value="BGL"/>
    <property type="match status" value="1"/>
</dbReference>